<keyword evidence="2" id="KW-1133">Transmembrane helix</keyword>
<dbReference type="AlphaFoldDB" id="A0A9J6AL32"/>
<keyword evidence="4" id="KW-1185">Reference proteome</keyword>
<accession>A0A9J6AL32</accession>
<gene>
    <name evidence="3" type="ORF">H5410_010570</name>
</gene>
<evidence type="ECO:0000256" key="1">
    <source>
        <dbReference type="SAM" id="MobiDB-lite"/>
    </source>
</evidence>
<evidence type="ECO:0000313" key="3">
    <source>
        <dbReference type="EMBL" id="KAG5625352.1"/>
    </source>
</evidence>
<keyword evidence="2" id="KW-0812">Transmembrane</keyword>
<feature type="region of interest" description="Disordered" evidence="1">
    <location>
        <begin position="42"/>
        <end position="68"/>
    </location>
</feature>
<feature type="transmembrane region" description="Helical" evidence="2">
    <location>
        <begin position="12"/>
        <end position="31"/>
    </location>
</feature>
<evidence type="ECO:0000313" key="4">
    <source>
        <dbReference type="Proteomes" id="UP000824120"/>
    </source>
</evidence>
<protein>
    <submittedName>
        <fullName evidence="3">Uncharacterized protein</fullName>
    </submittedName>
</protein>
<proteinExistence type="predicted"/>
<keyword evidence="2" id="KW-0472">Membrane</keyword>
<reference evidence="3 4" key="1">
    <citation type="submission" date="2020-09" db="EMBL/GenBank/DDBJ databases">
        <title>De no assembly of potato wild relative species, Solanum commersonii.</title>
        <authorList>
            <person name="Cho K."/>
        </authorList>
    </citation>
    <scope>NUCLEOTIDE SEQUENCE [LARGE SCALE GENOMIC DNA]</scope>
    <source>
        <strain evidence="3">LZ3.2</strain>
        <tissue evidence="3">Leaf</tissue>
    </source>
</reference>
<feature type="compositionally biased region" description="Pro residues" evidence="1">
    <location>
        <begin position="58"/>
        <end position="68"/>
    </location>
</feature>
<evidence type="ECO:0000256" key="2">
    <source>
        <dbReference type="SAM" id="Phobius"/>
    </source>
</evidence>
<sequence>MGNLEAPYKSNPQYAIGITMYIINMYPAKMLTMAKKGQMRGLNKKDATADQSRVIAPTPRPLMPDPIC</sequence>
<dbReference type="Proteomes" id="UP000824120">
    <property type="component" value="Chromosome 2"/>
</dbReference>
<comment type="caution">
    <text evidence="3">The sequence shown here is derived from an EMBL/GenBank/DDBJ whole genome shotgun (WGS) entry which is preliminary data.</text>
</comment>
<dbReference type="OrthoDB" id="1718429at2759"/>
<dbReference type="EMBL" id="JACXVP010000002">
    <property type="protein sequence ID" value="KAG5625352.1"/>
    <property type="molecule type" value="Genomic_DNA"/>
</dbReference>
<name>A0A9J6AL32_SOLCO</name>
<organism evidence="3 4">
    <name type="scientific">Solanum commersonii</name>
    <name type="common">Commerson's wild potato</name>
    <name type="synonym">Commerson's nightshade</name>
    <dbReference type="NCBI Taxonomy" id="4109"/>
    <lineage>
        <taxon>Eukaryota</taxon>
        <taxon>Viridiplantae</taxon>
        <taxon>Streptophyta</taxon>
        <taxon>Embryophyta</taxon>
        <taxon>Tracheophyta</taxon>
        <taxon>Spermatophyta</taxon>
        <taxon>Magnoliopsida</taxon>
        <taxon>eudicotyledons</taxon>
        <taxon>Gunneridae</taxon>
        <taxon>Pentapetalae</taxon>
        <taxon>asterids</taxon>
        <taxon>lamiids</taxon>
        <taxon>Solanales</taxon>
        <taxon>Solanaceae</taxon>
        <taxon>Solanoideae</taxon>
        <taxon>Solaneae</taxon>
        <taxon>Solanum</taxon>
    </lineage>
</organism>